<evidence type="ECO:0000259" key="3">
    <source>
        <dbReference type="Pfam" id="PF01408"/>
    </source>
</evidence>
<reference evidence="5 6" key="1">
    <citation type="journal article" date="2019" name="Int. J. Syst. Evol. Microbiol.">
        <title>The Global Catalogue of Microorganisms (GCM) 10K type strain sequencing project: providing services to taxonomists for standard genome sequencing and annotation.</title>
        <authorList>
            <consortium name="The Broad Institute Genomics Platform"/>
            <consortium name="The Broad Institute Genome Sequencing Center for Infectious Disease"/>
            <person name="Wu L."/>
            <person name="Ma J."/>
        </authorList>
    </citation>
    <scope>NUCLEOTIDE SEQUENCE [LARGE SCALE GENOMIC DNA]</scope>
    <source>
        <strain evidence="5 6">DT72</strain>
    </source>
</reference>
<evidence type="ECO:0000313" key="6">
    <source>
        <dbReference type="Proteomes" id="UP001596407"/>
    </source>
</evidence>
<keyword evidence="2" id="KW-0560">Oxidoreductase</keyword>
<dbReference type="Pfam" id="PF22725">
    <property type="entry name" value="GFO_IDH_MocA_C3"/>
    <property type="match status" value="1"/>
</dbReference>
<accession>A0ABD5WUU5</accession>
<name>A0ABD5WUU5_9EURY</name>
<dbReference type="Gene3D" id="3.30.360.10">
    <property type="entry name" value="Dihydrodipicolinate Reductase, domain 2"/>
    <property type="match status" value="1"/>
</dbReference>
<organism evidence="5 6">
    <name type="scientific">Halorussus caseinilyticus</name>
    <dbReference type="NCBI Taxonomy" id="3034025"/>
    <lineage>
        <taxon>Archaea</taxon>
        <taxon>Methanobacteriati</taxon>
        <taxon>Methanobacteriota</taxon>
        <taxon>Stenosarchaea group</taxon>
        <taxon>Halobacteria</taxon>
        <taxon>Halobacteriales</taxon>
        <taxon>Haladaptataceae</taxon>
        <taxon>Halorussus</taxon>
    </lineage>
</organism>
<evidence type="ECO:0000256" key="1">
    <source>
        <dbReference type="ARBA" id="ARBA00010928"/>
    </source>
</evidence>
<dbReference type="SUPFAM" id="SSF55347">
    <property type="entry name" value="Glyceraldehyde-3-phosphate dehydrogenase-like, C-terminal domain"/>
    <property type="match status" value="1"/>
</dbReference>
<dbReference type="InterPro" id="IPR055170">
    <property type="entry name" value="GFO_IDH_MocA-like_dom"/>
</dbReference>
<dbReference type="Gene3D" id="3.40.50.720">
    <property type="entry name" value="NAD(P)-binding Rossmann-like Domain"/>
    <property type="match status" value="1"/>
</dbReference>
<sequence length="326" mass="35543">MNFGVISTANIGRAAVVPAIRATDHDVLAVASRDPESADAFADAFGVPRAYGSYDELLADDDVDAVYNPLPNALHAEWTKKAADAGLHVLCEKPLAVSADQAREVGDYCAERGVTLMEAFMYRYHPRTERAVEIVREELGDVRSVKAAFQFPMDDPENVRLDSDLAGGSLMDVGCYAVSAARRFLGEPDRAYATTHDAGDYGVDTKLAGVLEYGEGKTAEVSCGFETADAQWYRVEAENGWLEAREAFVPRGEGGVELEYEVGGRHAVETFDPTDQYRLEVEHFAACVEAGRTPHTDADEAVRNMETIDALYESAERGESVEVEGR</sequence>
<dbReference type="PANTHER" id="PTHR22604">
    <property type="entry name" value="OXIDOREDUCTASES"/>
    <property type="match status" value="1"/>
</dbReference>
<comment type="caution">
    <text evidence="5">The sequence shown here is derived from an EMBL/GenBank/DDBJ whole genome shotgun (WGS) entry which is preliminary data.</text>
</comment>
<dbReference type="SUPFAM" id="SSF51735">
    <property type="entry name" value="NAD(P)-binding Rossmann-fold domains"/>
    <property type="match status" value="1"/>
</dbReference>
<keyword evidence="6" id="KW-1185">Reference proteome</keyword>
<dbReference type="Pfam" id="PF01408">
    <property type="entry name" value="GFO_IDH_MocA"/>
    <property type="match status" value="1"/>
</dbReference>
<dbReference type="InterPro" id="IPR036291">
    <property type="entry name" value="NAD(P)-bd_dom_sf"/>
</dbReference>
<dbReference type="Proteomes" id="UP001596407">
    <property type="component" value="Unassembled WGS sequence"/>
</dbReference>
<gene>
    <name evidence="5" type="ORF">ACFQJ6_19065</name>
</gene>
<evidence type="ECO:0000259" key="4">
    <source>
        <dbReference type="Pfam" id="PF22725"/>
    </source>
</evidence>
<comment type="similarity">
    <text evidence="1">Belongs to the Gfo/Idh/MocA family.</text>
</comment>
<dbReference type="RefSeq" id="WP_276280152.1">
    <property type="nucleotide sequence ID" value="NZ_CP119809.1"/>
</dbReference>
<dbReference type="AlphaFoldDB" id="A0ABD5WUU5"/>
<evidence type="ECO:0000313" key="5">
    <source>
        <dbReference type="EMBL" id="MFC7081884.1"/>
    </source>
</evidence>
<dbReference type="GeneID" id="79304774"/>
<dbReference type="GO" id="GO:0016491">
    <property type="term" value="F:oxidoreductase activity"/>
    <property type="evidence" value="ECO:0007669"/>
    <property type="project" value="UniProtKB-KW"/>
</dbReference>
<protein>
    <submittedName>
        <fullName evidence="5">Gfo/Idh/MocA family protein</fullName>
    </submittedName>
</protein>
<dbReference type="EMBL" id="JBHSZH010000005">
    <property type="protein sequence ID" value="MFC7081884.1"/>
    <property type="molecule type" value="Genomic_DNA"/>
</dbReference>
<proteinExistence type="inferred from homology"/>
<dbReference type="InterPro" id="IPR050984">
    <property type="entry name" value="Gfo/Idh/MocA_domain"/>
</dbReference>
<dbReference type="InterPro" id="IPR000683">
    <property type="entry name" value="Gfo/Idh/MocA-like_OxRdtase_N"/>
</dbReference>
<feature type="domain" description="Gfo/Idh/MocA-like oxidoreductase N-terminal" evidence="3">
    <location>
        <begin position="1"/>
        <end position="119"/>
    </location>
</feature>
<dbReference type="PANTHER" id="PTHR22604:SF105">
    <property type="entry name" value="TRANS-1,2-DIHYDROBENZENE-1,2-DIOL DEHYDROGENASE"/>
    <property type="match status" value="1"/>
</dbReference>
<feature type="domain" description="GFO/IDH/MocA-like oxidoreductase" evidence="4">
    <location>
        <begin position="136"/>
        <end position="243"/>
    </location>
</feature>
<evidence type="ECO:0000256" key="2">
    <source>
        <dbReference type="ARBA" id="ARBA00023002"/>
    </source>
</evidence>